<proteinExistence type="inferred from homology"/>
<dbReference type="InterPro" id="IPR004101">
    <property type="entry name" value="Mur_ligase_C"/>
</dbReference>
<evidence type="ECO:0000256" key="18">
    <source>
        <dbReference type="PIRNR" id="PIRNR001563"/>
    </source>
</evidence>
<evidence type="ECO:0000256" key="8">
    <source>
        <dbReference type="ARBA" id="ARBA00019357"/>
    </source>
</evidence>
<dbReference type="GO" id="GO:0046872">
    <property type="term" value="F:metal ion binding"/>
    <property type="evidence" value="ECO:0007669"/>
    <property type="project" value="UniProtKB-KW"/>
</dbReference>
<dbReference type="Pfam" id="PF08245">
    <property type="entry name" value="Mur_ligase_M"/>
    <property type="match status" value="1"/>
</dbReference>
<dbReference type="GO" id="GO:0005737">
    <property type="term" value="C:cytoplasm"/>
    <property type="evidence" value="ECO:0007669"/>
    <property type="project" value="TreeGrafter"/>
</dbReference>
<evidence type="ECO:0000259" key="20">
    <source>
        <dbReference type="Pfam" id="PF08245"/>
    </source>
</evidence>
<reference evidence="21" key="1">
    <citation type="journal article" date="2014" name="Genome Announc.">
        <title>Draft Genome Sequence of Lactobacillus oryzae Strain SG293T.</title>
        <authorList>
            <person name="Tanizawa Y."/>
            <person name="Fujisawa T."/>
            <person name="Mochizuki T."/>
            <person name="Kaminuma E."/>
            <person name="Nakamura Y."/>
            <person name="Tohno M."/>
        </authorList>
    </citation>
    <scope>NUCLEOTIDE SEQUENCE [LARGE SCALE GENOMIC DNA]</scope>
    <source>
        <strain evidence="21">SG293</strain>
    </source>
</reference>
<comment type="subunit">
    <text evidence="5">Monomer.</text>
</comment>
<keyword evidence="11 18" id="KW-0547">Nucleotide-binding</keyword>
<evidence type="ECO:0000256" key="17">
    <source>
        <dbReference type="ARBA" id="ARBA00049161"/>
    </source>
</evidence>
<evidence type="ECO:0000256" key="3">
    <source>
        <dbReference type="ARBA" id="ARBA00005150"/>
    </source>
</evidence>
<accession>A0A081BIQ8</accession>
<comment type="catalytic activity">
    <reaction evidence="17">
        <text>7,8-dihydropteroate + L-glutamate + ATP = 7,8-dihydrofolate + ADP + phosphate + H(+)</text>
        <dbReference type="Rhea" id="RHEA:23584"/>
        <dbReference type="ChEBI" id="CHEBI:15378"/>
        <dbReference type="ChEBI" id="CHEBI:17839"/>
        <dbReference type="ChEBI" id="CHEBI:29985"/>
        <dbReference type="ChEBI" id="CHEBI:30616"/>
        <dbReference type="ChEBI" id="CHEBI:43474"/>
        <dbReference type="ChEBI" id="CHEBI:57451"/>
        <dbReference type="ChEBI" id="CHEBI:456216"/>
        <dbReference type="EC" id="6.3.2.12"/>
    </reaction>
</comment>
<gene>
    <name evidence="21" type="primary">folC</name>
    <name evidence="21" type="ORF">LOSG293_150170</name>
</gene>
<comment type="catalytic activity">
    <reaction evidence="16">
        <text>(6S)-5,6,7,8-tetrahydrofolyl-(gamma-L-Glu)(n) + L-glutamate + ATP = (6S)-5,6,7,8-tetrahydrofolyl-(gamma-L-Glu)(n+1) + ADP + phosphate + H(+)</text>
        <dbReference type="Rhea" id="RHEA:10580"/>
        <dbReference type="Rhea" id="RHEA-COMP:14738"/>
        <dbReference type="Rhea" id="RHEA-COMP:14740"/>
        <dbReference type="ChEBI" id="CHEBI:15378"/>
        <dbReference type="ChEBI" id="CHEBI:29985"/>
        <dbReference type="ChEBI" id="CHEBI:30616"/>
        <dbReference type="ChEBI" id="CHEBI:43474"/>
        <dbReference type="ChEBI" id="CHEBI:141005"/>
        <dbReference type="ChEBI" id="CHEBI:456216"/>
        <dbReference type="EC" id="6.3.2.17"/>
    </reaction>
</comment>
<feature type="domain" description="Mur ligase C-terminal" evidence="19">
    <location>
        <begin position="303"/>
        <end position="425"/>
    </location>
</feature>
<dbReference type="PANTHER" id="PTHR11136">
    <property type="entry name" value="FOLYLPOLYGLUTAMATE SYNTHASE-RELATED"/>
    <property type="match status" value="1"/>
</dbReference>
<dbReference type="InterPro" id="IPR013221">
    <property type="entry name" value="Mur_ligase_cen"/>
</dbReference>
<dbReference type="EMBL" id="BBJM01000015">
    <property type="protein sequence ID" value="GAK47926.1"/>
    <property type="molecule type" value="Genomic_DNA"/>
</dbReference>
<evidence type="ECO:0000313" key="22">
    <source>
        <dbReference type="Proteomes" id="UP000028700"/>
    </source>
</evidence>
<dbReference type="Gene3D" id="3.40.1190.10">
    <property type="entry name" value="Mur-like, catalytic domain"/>
    <property type="match status" value="1"/>
</dbReference>
<comment type="pathway">
    <text evidence="2">Cofactor biosynthesis; tetrahydrofolate biosynthesis; 7,8-dihydrofolate from 2-amino-4-hydroxy-6-hydroxymethyl-7,8-dihydropteridine diphosphate and 4-aminobenzoate: step 2/2.</text>
</comment>
<dbReference type="EC" id="6.3.2.12" evidence="6"/>
<evidence type="ECO:0000313" key="21">
    <source>
        <dbReference type="EMBL" id="GAK47926.1"/>
    </source>
</evidence>
<dbReference type="EC" id="6.3.2.17" evidence="7"/>
<dbReference type="FunFam" id="3.40.1190.10:FF:000004">
    <property type="entry name" value="Dihydrofolate synthase/folylpolyglutamate synthase"/>
    <property type="match status" value="1"/>
</dbReference>
<evidence type="ECO:0000256" key="10">
    <source>
        <dbReference type="ARBA" id="ARBA00022723"/>
    </source>
</evidence>
<evidence type="ECO:0000256" key="2">
    <source>
        <dbReference type="ARBA" id="ARBA00004799"/>
    </source>
</evidence>
<evidence type="ECO:0000256" key="1">
    <source>
        <dbReference type="ARBA" id="ARBA00001946"/>
    </source>
</evidence>
<dbReference type="AlphaFoldDB" id="A0A081BIQ8"/>
<dbReference type="GO" id="GO:0046656">
    <property type="term" value="P:folic acid biosynthetic process"/>
    <property type="evidence" value="ECO:0007669"/>
    <property type="project" value="UniProtKB-KW"/>
</dbReference>
<dbReference type="NCBIfam" id="TIGR01499">
    <property type="entry name" value="folC"/>
    <property type="match status" value="1"/>
</dbReference>
<dbReference type="Gene3D" id="3.90.190.20">
    <property type="entry name" value="Mur ligase, C-terminal domain"/>
    <property type="match status" value="1"/>
</dbReference>
<dbReference type="SUPFAM" id="SSF53244">
    <property type="entry name" value="MurD-like peptide ligases, peptide-binding domain"/>
    <property type="match status" value="1"/>
</dbReference>
<dbReference type="InterPro" id="IPR036615">
    <property type="entry name" value="Mur_ligase_C_dom_sf"/>
</dbReference>
<evidence type="ECO:0000256" key="14">
    <source>
        <dbReference type="ARBA" id="ARBA00022909"/>
    </source>
</evidence>
<organism evidence="21 22">
    <name type="scientific">Secundilactobacillus oryzae JCM 18671</name>
    <dbReference type="NCBI Taxonomy" id="1291743"/>
    <lineage>
        <taxon>Bacteria</taxon>
        <taxon>Bacillati</taxon>
        <taxon>Bacillota</taxon>
        <taxon>Bacilli</taxon>
        <taxon>Lactobacillales</taxon>
        <taxon>Lactobacillaceae</taxon>
        <taxon>Secundilactobacillus</taxon>
    </lineage>
</organism>
<evidence type="ECO:0000256" key="13">
    <source>
        <dbReference type="ARBA" id="ARBA00022842"/>
    </source>
</evidence>
<sequence length="440" mass="48655">MKLVEDYEAALAFIHGRTQFKKIPTLQRMAIFMEKLGHPEQQLKVIHVAGTNGKGSTVAFLLSLLMATGQTVGTFTSPFLMRFNERISIDNQPISDDDLIDLVNKVQPIVAELDQTLATGGPTEFEIITAMMFCYFAQQKVDVAVVEVGIGGKFDSTNVLTPVVSVITTIGMDHMKLLGDTLPKIAAQKAGIIKAKRPVIIGRISEAPLAEIKQVAESQAAPIDHLGEQYQVEVKPTQDWGEKFDYQLGSRHLSNLKINLMGAYQVDNAANALSAFIRYQELTQGLISADIIREGLQATVWPGRFELISEQPRIVLDGAHNTPAMQVVTKLLKTRFQHQELYVVLAILADKAFETMVKELLTDSHVHIILTTFVGHGTRHAVDPESVIQKLASHERVTAAESWQEALAMAMHQMSSEDTILVTGSLYFISEVRQTLLLDK</sequence>
<evidence type="ECO:0000256" key="5">
    <source>
        <dbReference type="ARBA" id="ARBA00011245"/>
    </source>
</evidence>
<evidence type="ECO:0000256" key="15">
    <source>
        <dbReference type="ARBA" id="ARBA00030592"/>
    </source>
</evidence>
<evidence type="ECO:0000256" key="11">
    <source>
        <dbReference type="ARBA" id="ARBA00022741"/>
    </source>
</evidence>
<evidence type="ECO:0000256" key="4">
    <source>
        <dbReference type="ARBA" id="ARBA00008276"/>
    </source>
</evidence>
<evidence type="ECO:0000259" key="19">
    <source>
        <dbReference type="Pfam" id="PF02875"/>
    </source>
</evidence>
<dbReference type="InterPro" id="IPR018109">
    <property type="entry name" value="Folylpolyglutamate_synth_CS"/>
</dbReference>
<keyword evidence="9 18" id="KW-0436">Ligase</keyword>
<dbReference type="InterPro" id="IPR036565">
    <property type="entry name" value="Mur-like_cat_sf"/>
</dbReference>
<dbReference type="PROSITE" id="PS01012">
    <property type="entry name" value="FOLYLPOLYGLU_SYNT_2"/>
    <property type="match status" value="1"/>
</dbReference>
<evidence type="ECO:0000256" key="7">
    <source>
        <dbReference type="ARBA" id="ARBA00013025"/>
    </source>
</evidence>
<dbReference type="InterPro" id="IPR001645">
    <property type="entry name" value="Folylpolyglutamate_synth"/>
</dbReference>
<protein>
    <recommendedName>
        <fullName evidence="8">Dihydrofolate synthase/folylpolyglutamate synthase</fullName>
        <ecNumber evidence="6">6.3.2.12</ecNumber>
        <ecNumber evidence="7">6.3.2.17</ecNumber>
    </recommendedName>
    <alternativeName>
        <fullName evidence="15">Tetrahydrofolylpolyglutamate synthase</fullName>
    </alternativeName>
</protein>
<dbReference type="Pfam" id="PF02875">
    <property type="entry name" value="Mur_ligase_C"/>
    <property type="match status" value="1"/>
</dbReference>
<evidence type="ECO:0000256" key="12">
    <source>
        <dbReference type="ARBA" id="ARBA00022840"/>
    </source>
</evidence>
<comment type="cofactor">
    <cofactor evidence="1">
        <name>Mg(2+)</name>
        <dbReference type="ChEBI" id="CHEBI:18420"/>
    </cofactor>
</comment>
<evidence type="ECO:0000256" key="16">
    <source>
        <dbReference type="ARBA" id="ARBA00047493"/>
    </source>
</evidence>
<dbReference type="GO" id="GO:0008841">
    <property type="term" value="F:dihydrofolate synthase activity"/>
    <property type="evidence" value="ECO:0007669"/>
    <property type="project" value="UniProtKB-EC"/>
</dbReference>
<dbReference type="SUPFAM" id="SSF53623">
    <property type="entry name" value="MurD-like peptide ligases, catalytic domain"/>
    <property type="match status" value="1"/>
</dbReference>
<comment type="similarity">
    <text evidence="4 18">Belongs to the folylpolyglutamate synthase family.</text>
</comment>
<dbReference type="PIRSF" id="PIRSF001563">
    <property type="entry name" value="Folylpolyglu_synth"/>
    <property type="match status" value="1"/>
</dbReference>
<dbReference type="eggNOG" id="COG0285">
    <property type="taxonomic scope" value="Bacteria"/>
</dbReference>
<dbReference type="Proteomes" id="UP000028700">
    <property type="component" value="Unassembled WGS sequence"/>
</dbReference>
<keyword evidence="12 18" id="KW-0067">ATP-binding</keyword>
<evidence type="ECO:0000256" key="9">
    <source>
        <dbReference type="ARBA" id="ARBA00022598"/>
    </source>
</evidence>
<feature type="domain" description="Mur ligase central" evidence="20">
    <location>
        <begin position="48"/>
        <end position="274"/>
    </location>
</feature>
<dbReference type="PANTHER" id="PTHR11136:SF0">
    <property type="entry name" value="DIHYDROFOLATE SYNTHETASE-RELATED"/>
    <property type="match status" value="1"/>
</dbReference>
<comment type="pathway">
    <text evidence="3">Cofactor biosynthesis; tetrahydrofolylpolyglutamate biosynthesis.</text>
</comment>
<dbReference type="GO" id="GO:0004326">
    <property type="term" value="F:tetrahydrofolylpolyglutamate synthase activity"/>
    <property type="evidence" value="ECO:0007669"/>
    <property type="project" value="UniProtKB-EC"/>
</dbReference>
<dbReference type="STRING" id="1291743.LOSG293_150170"/>
<keyword evidence="22" id="KW-1185">Reference proteome</keyword>
<keyword evidence="13" id="KW-0460">Magnesium</keyword>
<comment type="caution">
    <text evidence="21">The sequence shown here is derived from an EMBL/GenBank/DDBJ whole genome shotgun (WGS) entry which is preliminary data.</text>
</comment>
<name>A0A081BIQ8_9LACO</name>
<evidence type="ECO:0000256" key="6">
    <source>
        <dbReference type="ARBA" id="ARBA00013023"/>
    </source>
</evidence>
<dbReference type="PROSITE" id="PS01011">
    <property type="entry name" value="FOLYLPOLYGLU_SYNT_1"/>
    <property type="match status" value="1"/>
</dbReference>
<keyword evidence="10" id="KW-0479">Metal-binding</keyword>
<keyword evidence="14" id="KW-0289">Folate biosynthesis</keyword>
<dbReference type="GO" id="GO:0005524">
    <property type="term" value="F:ATP binding"/>
    <property type="evidence" value="ECO:0007669"/>
    <property type="project" value="UniProtKB-KW"/>
</dbReference>